<dbReference type="PANTHER" id="PTHR13624:SF6">
    <property type="entry name" value="EMEI"/>
    <property type="match status" value="1"/>
</dbReference>
<organism evidence="8 9">
    <name type="scientific">Pythium insidiosum</name>
    <name type="common">Pythiosis disease agent</name>
    <dbReference type="NCBI Taxonomy" id="114742"/>
    <lineage>
        <taxon>Eukaryota</taxon>
        <taxon>Sar</taxon>
        <taxon>Stramenopiles</taxon>
        <taxon>Oomycota</taxon>
        <taxon>Peronosporomycetes</taxon>
        <taxon>Pythiales</taxon>
        <taxon>Pythiaceae</taxon>
        <taxon>Pythium</taxon>
    </lineage>
</organism>
<evidence type="ECO:0008006" key="10">
    <source>
        <dbReference type="Google" id="ProtNLM"/>
    </source>
</evidence>
<evidence type="ECO:0000256" key="3">
    <source>
        <dbReference type="ARBA" id="ARBA00022692"/>
    </source>
</evidence>
<evidence type="ECO:0000256" key="4">
    <source>
        <dbReference type="ARBA" id="ARBA00022989"/>
    </source>
</evidence>
<dbReference type="PANTHER" id="PTHR13624">
    <property type="entry name" value="RE42071P"/>
    <property type="match status" value="1"/>
</dbReference>
<feature type="transmembrane region" description="Helical" evidence="7">
    <location>
        <begin position="399"/>
        <end position="422"/>
    </location>
</feature>
<dbReference type="InterPro" id="IPR019395">
    <property type="entry name" value="Transmembrane_161A/B"/>
</dbReference>
<feature type="transmembrane region" description="Helical" evidence="7">
    <location>
        <begin position="236"/>
        <end position="258"/>
    </location>
</feature>
<feature type="transmembrane region" description="Helical" evidence="7">
    <location>
        <begin position="279"/>
        <end position="298"/>
    </location>
</feature>
<feature type="transmembrane region" description="Helical" evidence="7">
    <location>
        <begin position="171"/>
        <end position="190"/>
    </location>
</feature>
<accession>A0AAD5QCZ8</accession>
<sequence length="573" mass="62639">MALFPPDFFAGLLAVFLQIRLKAIFSVASALVNGLSFFLPPDDELINRLNGRPAGAAAKGKKDSAGAPLSAEDKMQQFYIRVAKTETGVFAQTLFFELYEMMVLLTTSALVACACSDVVAYWRDWGHSVAASAIRAAPEVSVYGLLSLLLICLWFPLQVKFAQGLATYESRLGLGLGALSFIIALFVIFAPKQLFDFDLELATELVGRRLEVVFRAVGFVDGDIENLVPLGETLRVATFAALAAMGGVFASTAFLPAFRFARMYTEMVKDKQTRVVTKLLLHLNVALPLVAGMCWIKPLSTDLIVPKTLAPCFPRAATRDCLADGSAPALAWHELTETQWHSVRLYVVLLTIVVRLACFRSHLQQFLVEPKDTIVQLVRRPGVIDGELIQTKVRIQFNYVPIIAIQYLAPVGAMLASLLLLARQTATSFGIFDGVAFVLLKAGAVALPEGAQGLAWFASRVVLPDPADAPQLGGFRVGDDLSKDKISLVVKGMNDFPVVTAPCYASFYGFLLWWFTFMWFAMTFAGFIYWKNVPHAATALSSGAALATKGGRVNRETPKLLKNQLKGLKLKKH</sequence>
<feature type="transmembrane region" description="Helical" evidence="7">
    <location>
        <begin position="507"/>
        <end position="530"/>
    </location>
</feature>
<evidence type="ECO:0000256" key="2">
    <source>
        <dbReference type="ARBA" id="ARBA00009706"/>
    </source>
</evidence>
<evidence type="ECO:0000313" key="9">
    <source>
        <dbReference type="Proteomes" id="UP001209570"/>
    </source>
</evidence>
<keyword evidence="6" id="KW-0325">Glycoprotein</keyword>
<comment type="subcellular location">
    <subcellularLocation>
        <location evidence="1">Membrane</location>
        <topology evidence="1">Multi-pass membrane protein</topology>
    </subcellularLocation>
</comment>
<keyword evidence="5 7" id="KW-0472">Membrane</keyword>
<keyword evidence="3 7" id="KW-0812">Transmembrane</keyword>
<gene>
    <name evidence="8" type="ORF">P43SY_001387</name>
</gene>
<protein>
    <recommendedName>
        <fullName evidence="10">Transmembrane protein</fullName>
    </recommendedName>
</protein>
<reference evidence="8" key="1">
    <citation type="submission" date="2021-12" db="EMBL/GenBank/DDBJ databases">
        <title>Prjna785345.</title>
        <authorList>
            <person name="Rujirawat T."/>
            <person name="Krajaejun T."/>
        </authorList>
    </citation>
    <scope>NUCLEOTIDE SEQUENCE</scope>
    <source>
        <strain evidence="8">Pi057C3</strain>
    </source>
</reference>
<proteinExistence type="inferred from homology"/>
<evidence type="ECO:0000256" key="5">
    <source>
        <dbReference type="ARBA" id="ARBA00023136"/>
    </source>
</evidence>
<comment type="similarity">
    <text evidence="2">Belongs to the TMEM161 family.</text>
</comment>
<feature type="transmembrane region" description="Helical" evidence="7">
    <location>
        <begin position="142"/>
        <end position="159"/>
    </location>
</feature>
<keyword evidence="9" id="KW-1185">Reference proteome</keyword>
<dbReference type="Proteomes" id="UP001209570">
    <property type="component" value="Unassembled WGS sequence"/>
</dbReference>
<evidence type="ECO:0000313" key="8">
    <source>
        <dbReference type="EMBL" id="KAJ0405182.1"/>
    </source>
</evidence>
<dbReference type="EMBL" id="JAKCXM010000049">
    <property type="protein sequence ID" value="KAJ0405182.1"/>
    <property type="molecule type" value="Genomic_DNA"/>
</dbReference>
<name>A0AAD5QCZ8_PYTIN</name>
<comment type="caution">
    <text evidence="8">The sequence shown here is derived from an EMBL/GenBank/DDBJ whole genome shotgun (WGS) entry which is preliminary data.</text>
</comment>
<evidence type="ECO:0000256" key="7">
    <source>
        <dbReference type="SAM" id="Phobius"/>
    </source>
</evidence>
<evidence type="ECO:0000256" key="6">
    <source>
        <dbReference type="ARBA" id="ARBA00023180"/>
    </source>
</evidence>
<keyword evidence="4 7" id="KW-1133">Transmembrane helix</keyword>
<dbReference type="GO" id="GO:0016020">
    <property type="term" value="C:membrane"/>
    <property type="evidence" value="ECO:0007669"/>
    <property type="project" value="UniProtKB-SubCell"/>
</dbReference>
<evidence type="ECO:0000256" key="1">
    <source>
        <dbReference type="ARBA" id="ARBA00004141"/>
    </source>
</evidence>
<dbReference type="Pfam" id="PF10268">
    <property type="entry name" value="Tmemb_161AB"/>
    <property type="match status" value="1"/>
</dbReference>
<dbReference type="AlphaFoldDB" id="A0AAD5QCZ8"/>